<keyword evidence="2" id="KW-1185">Reference proteome</keyword>
<accession>A0ABY7EQP9</accession>
<dbReference type="Proteomes" id="UP001164746">
    <property type="component" value="Chromosome 7"/>
</dbReference>
<name>A0ABY7EQP9_MYAAR</name>
<evidence type="ECO:0000313" key="2">
    <source>
        <dbReference type="Proteomes" id="UP001164746"/>
    </source>
</evidence>
<reference evidence="1" key="1">
    <citation type="submission" date="2022-11" db="EMBL/GenBank/DDBJ databases">
        <title>Centuries of genome instability and evolution in soft-shell clam transmissible cancer (bioRxiv).</title>
        <authorList>
            <person name="Hart S.F.M."/>
            <person name="Yonemitsu M.A."/>
            <person name="Giersch R.M."/>
            <person name="Beal B.F."/>
            <person name="Arriagada G."/>
            <person name="Davis B.W."/>
            <person name="Ostrander E.A."/>
            <person name="Goff S.P."/>
            <person name="Metzger M.J."/>
        </authorList>
    </citation>
    <scope>NUCLEOTIDE SEQUENCE</scope>
    <source>
        <strain evidence="1">MELC-2E11</strain>
        <tissue evidence="1">Siphon/mantle</tissue>
    </source>
</reference>
<organism evidence="1 2">
    <name type="scientific">Mya arenaria</name>
    <name type="common">Soft-shell clam</name>
    <dbReference type="NCBI Taxonomy" id="6604"/>
    <lineage>
        <taxon>Eukaryota</taxon>
        <taxon>Metazoa</taxon>
        <taxon>Spiralia</taxon>
        <taxon>Lophotrochozoa</taxon>
        <taxon>Mollusca</taxon>
        <taxon>Bivalvia</taxon>
        <taxon>Autobranchia</taxon>
        <taxon>Heteroconchia</taxon>
        <taxon>Euheterodonta</taxon>
        <taxon>Imparidentia</taxon>
        <taxon>Neoheterodontei</taxon>
        <taxon>Myida</taxon>
        <taxon>Myoidea</taxon>
        <taxon>Myidae</taxon>
        <taxon>Mya</taxon>
    </lineage>
</organism>
<dbReference type="EMBL" id="CP111018">
    <property type="protein sequence ID" value="WAR10729.1"/>
    <property type="molecule type" value="Genomic_DNA"/>
</dbReference>
<evidence type="ECO:0000313" key="1">
    <source>
        <dbReference type="EMBL" id="WAR10729.1"/>
    </source>
</evidence>
<proteinExistence type="predicted"/>
<sequence>MASDRSSCAPLNVVAIEICSLKTTRYCLQPKLTFVNGDDGSVLKTHHRVSAIGFFSIDQYEETSHAKYLI</sequence>
<protein>
    <submittedName>
        <fullName evidence="1">Uncharacterized protein</fullName>
    </submittedName>
</protein>
<gene>
    <name evidence="1" type="ORF">MAR_035805</name>
</gene>